<name>A0AA39M686_9BILA</name>
<evidence type="ECO:0000313" key="2">
    <source>
        <dbReference type="EMBL" id="KAK0422030.1"/>
    </source>
</evidence>
<protein>
    <recommendedName>
        <fullName evidence="4">ShKT domain-containing protein</fullName>
    </recommendedName>
</protein>
<feature type="signal peptide" evidence="1">
    <location>
        <begin position="1"/>
        <end position="23"/>
    </location>
</feature>
<evidence type="ECO:0000313" key="3">
    <source>
        <dbReference type="Proteomes" id="UP001175271"/>
    </source>
</evidence>
<gene>
    <name evidence="2" type="ORF">QR680_007321</name>
</gene>
<dbReference type="SUPFAM" id="SSF82895">
    <property type="entry name" value="TSP-1 type 1 repeat"/>
    <property type="match status" value="1"/>
</dbReference>
<keyword evidence="3" id="KW-1185">Reference proteome</keyword>
<accession>A0AA39M686</accession>
<organism evidence="2 3">
    <name type="scientific">Steinernema hermaphroditum</name>
    <dbReference type="NCBI Taxonomy" id="289476"/>
    <lineage>
        <taxon>Eukaryota</taxon>
        <taxon>Metazoa</taxon>
        <taxon>Ecdysozoa</taxon>
        <taxon>Nematoda</taxon>
        <taxon>Chromadorea</taxon>
        <taxon>Rhabditida</taxon>
        <taxon>Tylenchina</taxon>
        <taxon>Panagrolaimomorpha</taxon>
        <taxon>Strongyloidoidea</taxon>
        <taxon>Steinernematidae</taxon>
        <taxon>Steinernema</taxon>
    </lineage>
</organism>
<proteinExistence type="predicted"/>
<evidence type="ECO:0008006" key="4">
    <source>
        <dbReference type="Google" id="ProtNLM"/>
    </source>
</evidence>
<sequence length="119" mass="13368">MTSLTATLIASLLIICNVQDALTCPICQQPIDGQWGLWSAWSPCAYEYGAYSQTRQRSCSYYQCPGGDSQESRACQVYQVPQIPQCQTCQQPPCIACGRKKRLAMQDKLRQLKMVHSGW</sequence>
<reference evidence="2" key="1">
    <citation type="submission" date="2023-06" db="EMBL/GenBank/DDBJ databases">
        <title>Genomic analysis of the entomopathogenic nematode Steinernema hermaphroditum.</title>
        <authorList>
            <person name="Schwarz E.M."/>
            <person name="Heppert J.K."/>
            <person name="Baniya A."/>
            <person name="Schwartz H.T."/>
            <person name="Tan C.-H."/>
            <person name="Antoshechkin I."/>
            <person name="Sternberg P.W."/>
            <person name="Goodrich-Blair H."/>
            <person name="Dillman A.R."/>
        </authorList>
    </citation>
    <scope>NUCLEOTIDE SEQUENCE</scope>
    <source>
        <strain evidence="2">PS9179</strain>
        <tissue evidence="2">Whole animal</tissue>
    </source>
</reference>
<dbReference type="PROSITE" id="PS50092">
    <property type="entry name" value="TSP1"/>
    <property type="match status" value="1"/>
</dbReference>
<evidence type="ECO:0000256" key="1">
    <source>
        <dbReference type="SAM" id="SignalP"/>
    </source>
</evidence>
<dbReference type="Gene3D" id="2.20.100.10">
    <property type="entry name" value="Thrombospondin type-1 (TSP1) repeat"/>
    <property type="match status" value="1"/>
</dbReference>
<feature type="chain" id="PRO_5041383743" description="ShKT domain-containing protein" evidence="1">
    <location>
        <begin position="24"/>
        <end position="119"/>
    </location>
</feature>
<dbReference type="EMBL" id="JAUCMV010000001">
    <property type="protein sequence ID" value="KAK0422030.1"/>
    <property type="molecule type" value="Genomic_DNA"/>
</dbReference>
<dbReference type="InterPro" id="IPR000884">
    <property type="entry name" value="TSP1_rpt"/>
</dbReference>
<dbReference type="Proteomes" id="UP001175271">
    <property type="component" value="Unassembled WGS sequence"/>
</dbReference>
<dbReference type="InterPro" id="IPR036383">
    <property type="entry name" value="TSP1_rpt_sf"/>
</dbReference>
<comment type="caution">
    <text evidence="2">The sequence shown here is derived from an EMBL/GenBank/DDBJ whole genome shotgun (WGS) entry which is preliminary data.</text>
</comment>
<dbReference type="AlphaFoldDB" id="A0AA39M686"/>
<keyword evidence="1" id="KW-0732">Signal</keyword>